<reference evidence="8 9" key="1">
    <citation type="submission" date="2020-07" db="EMBL/GenBank/DDBJ databases">
        <title>Sequencing the genomes of 1000 actinobacteria strains.</title>
        <authorList>
            <person name="Klenk H.-P."/>
        </authorList>
    </citation>
    <scope>NUCLEOTIDE SEQUENCE [LARGE SCALE GENOMIC DNA]</scope>
    <source>
        <strain evidence="8 9">DSM 23871</strain>
    </source>
</reference>
<dbReference type="GO" id="GO:0055091">
    <property type="term" value="P:phospholipid homeostasis"/>
    <property type="evidence" value="ECO:0007669"/>
    <property type="project" value="TreeGrafter"/>
</dbReference>
<keyword evidence="2" id="KW-1003">Cell membrane</keyword>
<feature type="domain" description="Phosphatidylglycerol lysyltransferase C-terminal" evidence="7">
    <location>
        <begin position="336"/>
        <end position="624"/>
    </location>
</feature>
<feature type="transmembrane region" description="Helical" evidence="6">
    <location>
        <begin position="215"/>
        <end position="243"/>
    </location>
</feature>
<evidence type="ECO:0000256" key="5">
    <source>
        <dbReference type="ARBA" id="ARBA00023136"/>
    </source>
</evidence>
<dbReference type="AlphaFoldDB" id="A0A852T5R9"/>
<comment type="subcellular location">
    <subcellularLocation>
        <location evidence="1">Cell membrane</location>
        <topology evidence="1">Multi-pass membrane protein</topology>
    </subcellularLocation>
</comment>
<dbReference type="Proteomes" id="UP000589620">
    <property type="component" value="Unassembled WGS sequence"/>
</dbReference>
<evidence type="ECO:0000256" key="6">
    <source>
        <dbReference type="SAM" id="Phobius"/>
    </source>
</evidence>
<feature type="transmembrane region" description="Helical" evidence="6">
    <location>
        <begin position="158"/>
        <end position="178"/>
    </location>
</feature>
<dbReference type="PANTHER" id="PTHR34697:SF2">
    <property type="entry name" value="PHOSPHATIDYLGLYCEROL LYSYLTRANSFERASE"/>
    <property type="match status" value="1"/>
</dbReference>
<feature type="transmembrane region" description="Helical" evidence="6">
    <location>
        <begin position="43"/>
        <end position="61"/>
    </location>
</feature>
<feature type="transmembrane region" description="Helical" evidence="6">
    <location>
        <begin position="108"/>
        <end position="126"/>
    </location>
</feature>
<evidence type="ECO:0000313" key="9">
    <source>
        <dbReference type="Proteomes" id="UP000589620"/>
    </source>
</evidence>
<evidence type="ECO:0000259" key="7">
    <source>
        <dbReference type="Pfam" id="PF09924"/>
    </source>
</evidence>
<protein>
    <submittedName>
        <fullName evidence="8">Lysylphosphatidylglycerol synthetase-like protein (DUF2156 family)</fullName>
    </submittedName>
</protein>
<gene>
    <name evidence="8" type="ORF">BJ963_003349</name>
</gene>
<dbReference type="InterPro" id="IPR016181">
    <property type="entry name" value="Acyl_CoA_acyltransferase"/>
</dbReference>
<dbReference type="PANTHER" id="PTHR34697">
    <property type="entry name" value="PHOSPHATIDYLGLYCEROL LYSYLTRANSFERASE"/>
    <property type="match status" value="1"/>
</dbReference>
<dbReference type="RefSeq" id="WP_246298090.1">
    <property type="nucleotide sequence ID" value="NZ_BAAAPX010000001.1"/>
</dbReference>
<dbReference type="SUPFAM" id="SSF55729">
    <property type="entry name" value="Acyl-CoA N-acyltransferases (Nat)"/>
    <property type="match status" value="1"/>
</dbReference>
<keyword evidence="3 6" id="KW-0812">Transmembrane</keyword>
<dbReference type="Pfam" id="PF09924">
    <property type="entry name" value="LPG_synthase_C"/>
    <property type="match status" value="1"/>
</dbReference>
<name>A0A852T5R9_9MICO</name>
<evidence type="ECO:0000256" key="1">
    <source>
        <dbReference type="ARBA" id="ARBA00004651"/>
    </source>
</evidence>
<sequence length="658" mass="68453">MRHILVRILRAAARHPLALIVAGGAAGAGLAHLAWAGEVEFDGAVFSILSWLLLIAAIAVAERTFGSWRTAMIGSLATVVGVVVAWALLSAGAALGEPLSQEALRYQGWTPSVTSAALLVAVTGRLRPASRRSVRWAVGTAVVAILLISGHASDVARGIAALAGMAAGAVGRGALPGGSLRPSGRTQWRNVLASTLAVVACAVATASVTPNATGVLAWAGAAIDPGLAPATALLLVIGAALIVSGRSIGLLIGGGTLIAVAAVVATDLVIVPMISGELVWTGSAGADIEWQLLAIVSGAAPALAAVVLIIGARTVLRRPAAEPSGLDREHLVHVLGEHGDGAFAHMATWQGNSLWFGPDGSAVAYRVRDGVAFTVGDPIAERPAEIVHAFAGFCDERGWTAAFYSVHDETATALDRAGWVRTPVGTEAVVSTADFSLSGKRRQDLRTAVNRAGREGLSAVWTTYEDLTRETRAQVDALCAAWASEKRLPEMGFTLGGLPEMADPAVRLMLAVAPDGHVHAVTSWLPRRRGGRVVGWTLDVMRRSHAAMPGAIEFAIVCVIRRMAEEGIATVSLSGTPLAAHGGTTPGALSRRLMRWVEPAYGFASLERFKAKFGGSPEPLWMCYPQPIQAGRIARALVRVYVPDLRMRAVVGALRGSS</sequence>
<accession>A0A852T5R9</accession>
<feature type="transmembrane region" description="Helical" evidence="6">
    <location>
        <begin position="250"/>
        <end position="270"/>
    </location>
</feature>
<evidence type="ECO:0000256" key="2">
    <source>
        <dbReference type="ARBA" id="ARBA00022475"/>
    </source>
</evidence>
<evidence type="ECO:0000256" key="4">
    <source>
        <dbReference type="ARBA" id="ARBA00022989"/>
    </source>
</evidence>
<evidence type="ECO:0000256" key="3">
    <source>
        <dbReference type="ARBA" id="ARBA00022692"/>
    </source>
</evidence>
<organism evidence="8 9">
    <name type="scientific">Leifsonia soli</name>
    <dbReference type="NCBI Taxonomy" id="582665"/>
    <lineage>
        <taxon>Bacteria</taxon>
        <taxon>Bacillati</taxon>
        <taxon>Actinomycetota</taxon>
        <taxon>Actinomycetes</taxon>
        <taxon>Micrococcales</taxon>
        <taxon>Microbacteriaceae</taxon>
        <taxon>Leifsonia</taxon>
    </lineage>
</organism>
<evidence type="ECO:0000313" key="8">
    <source>
        <dbReference type="EMBL" id="NYD75830.1"/>
    </source>
</evidence>
<dbReference type="GO" id="GO:0005886">
    <property type="term" value="C:plasma membrane"/>
    <property type="evidence" value="ECO:0007669"/>
    <property type="project" value="UniProtKB-SubCell"/>
</dbReference>
<keyword evidence="5 6" id="KW-0472">Membrane</keyword>
<comment type="caution">
    <text evidence="8">The sequence shown here is derived from an EMBL/GenBank/DDBJ whole genome shotgun (WGS) entry which is preliminary data.</text>
</comment>
<keyword evidence="9" id="KW-1185">Reference proteome</keyword>
<dbReference type="EMBL" id="JACCBJ010000001">
    <property type="protein sequence ID" value="NYD75830.1"/>
    <property type="molecule type" value="Genomic_DNA"/>
</dbReference>
<dbReference type="InterPro" id="IPR051211">
    <property type="entry name" value="PG_lysyltransferase"/>
</dbReference>
<feature type="transmembrane region" description="Helical" evidence="6">
    <location>
        <begin position="73"/>
        <end position="96"/>
    </location>
</feature>
<dbReference type="GO" id="GO:0016755">
    <property type="term" value="F:aminoacyltransferase activity"/>
    <property type="evidence" value="ECO:0007669"/>
    <property type="project" value="TreeGrafter"/>
</dbReference>
<feature type="transmembrane region" description="Helical" evidence="6">
    <location>
        <begin position="190"/>
        <end position="209"/>
    </location>
</feature>
<proteinExistence type="predicted"/>
<keyword evidence="4 6" id="KW-1133">Transmembrane helix</keyword>
<feature type="transmembrane region" description="Helical" evidence="6">
    <location>
        <begin position="290"/>
        <end position="310"/>
    </location>
</feature>
<feature type="transmembrane region" description="Helical" evidence="6">
    <location>
        <begin position="133"/>
        <end position="152"/>
    </location>
</feature>
<dbReference type="InterPro" id="IPR024320">
    <property type="entry name" value="LPG_synthase_C"/>
</dbReference>